<dbReference type="CDD" id="cd13127">
    <property type="entry name" value="MATE_tuaB_like"/>
    <property type="match status" value="1"/>
</dbReference>
<feature type="transmembrane region" description="Helical" evidence="7">
    <location>
        <begin position="84"/>
        <end position="104"/>
    </location>
</feature>
<dbReference type="PANTHER" id="PTHR30250">
    <property type="entry name" value="PST FAMILY PREDICTED COLANIC ACID TRANSPORTER"/>
    <property type="match status" value="1"/>
</dbReference>
<dbReference type="InterPro" id="IPR050833">
    <property type="entry name" value="Poly_Biosynth_Transport"/>
</dbReference>
<feature type="transmembrane region" description="Helical" evidence="7">
    <location>
        <begin position="116"/>
        <end position="134"/>
    </location>
</feature>
<feature type="transmembrane region" description="Helical" evidence="7">
    <location>
        <begin position="294"/>
        <end position="319"/>
    </location>
</feature>
<evidence type="ECO:0000256" key="2">
    <source>
        <dbReference type="ARBA" id="ARBA00007430"/>
    </source>
</evidence>
<evidence type="ECO:0000256" key="4">
    <source>
        <dbReference type="ARBA" id="ARBA00022692"/>
    </source>
</evidence>
<evidence type="ECO:0000313" key="9">
    <source>
        <dbReference type="Proteomes" id="UP000625527"/>
    </source>
</evidence>
<feature type="transmembrane region" description="Helical" evidence="7">
    <location>
        <begin position="422"/>
        <end position="440"/>
    </location>
</feature>
<protein>
    <submittedName>
        <fullName evidence="8">Lipopolysaccharide biosynthesis protein</fullName>
    </submittedName>
</protein>
<feature type="transmembrane region" description="Helical" evidence="7">
    <location>
        <begin position="176"/>
        <end position="199"/>
    </location>
</feature>
<organism evidence="8 9">
    <name type="scientific">Myceligenerans pegani</name>
    <dbReference type="NCBI Taxonomy" id="2776917"/>
    <lineage>
        <taxon>Bacteria</taxon>
        <taxon>Bacillati</taxon>
        <taxon>Actinomycetota</taxon>
        <taxon>Actinomycetes</taxon>
        <taxon>Micrococcales</taxon>
        <taxon>Promicromonosporaceae</taxon>
        <taxon>Myceligenerans</taxon>
    </lineage>
</organism>
<comment type="similarity">
    <text evidence="2">Belongs to the polysaccharide synthase family.</text>
</comment>
<dbReference type="EMBL" id="JADAQT010000058">
    <property type="protein sequence ID" value="MBE1875232.1"/>
    <property type="molecule type" value="Genomic_DNA"/>
</dbReference>
<feature type="transmembrane region" description="Helical" evidence="7">
    <location>
        <begin position="446"/>
        <end position="466"/>
    </location>
</feature>
<evidence type="ECO:0000313" key="8">
    <source>
        <dbReference type="EMBL" id="MBE1875232.1"/>
    </source>
</evidence>
<reference evidence="8 9" key="1">
    <citation type="submission" date="2020-10" db="EMBL/GenBank/DDBJ databases">
        <title>Myceligenerans pegani sp. nov., an endophytic actinomycete isolated from Peganum harmala L. in Xinjiang, China.</title>
        <authorList>
            <person name="Xin L."/>
        </authorList>
    </citation>
    <scope>NUCLEOTIDE SEQUENCE [LARGE SCALE GENOMIC DNA]</scope>
    <source>
        <strain evidence="8 9">TRM65318</strain>
    </source>
</reference>
<comment type="caution">
    <text evidence="8">The sequence shown here is derived from an EMBL/GenBank/DDBJ whole genome shotgun (WGS) entry which is preliminary data.</text>
</comment>
<keyword evidence="5 7" id="KW-1133">Transmembrane helix</keyword>
<feature type="transmembrane region" description="Helical" evidence="7">
    <location>
        <begin position="48"/>
        <end position="72"/>
    </location>
</feature>
<keyword evidence="4 7" id="KW-0812">Transmembrane</keyword>
<dbReference type="Proteomes" id="UP000625527">
    <property type="component" value="Unassembled WGS sequence"/>
</dbReference>
<evidence type="ECO:0000256" key="6">
    <source>
        <dbReference type="ARBA" id="ARBA00023136"/>
    </source>
</evidence>
<proteinExistence type="inferred from homology"/>
<dbReference type="PANTHER" id="PTHR30250:SF10">
    <property type="entry name" value="LIPOPOLYSACCHARIDE BIOSYNTHESIS PROTEIN WZXC"/>
    <property type="match status" value="1"/>
</dbReference>
<sequence>MTNPTASLARTGARGGVVTLAGQAATVLTRTVVLILLARLIAPEAFGLVAIVTAIATFATAVMLFGIPMAVVQAEHVSARAKSTLFLVNVGLGVLFAAVISLASGPLARLYDDERLAAVAGWIALVPLVNGLMIQSRTHLMRNLRFTRLFVAETAGLLIGVGVAVLLAVQGADIEAVVALQVAPVAVQAVLVMVAARWLPGRPGELRETGALLRVGMRILGMNVLKSGARNVVVPVMGLTVPAAAVGAFDRAQHLIVAPINLTVDQMQRVAVPVLSRLRGEPGRMLAYMQRAQLLGTYGTATLFLVVAALGEPIVRILLGPDWDTAGTVIQILAAGATCRALAQTMQWVFISADATTQGLRFNLWSQPLVAALSLAGLPWGVLGVATANSVAWALLWPTATLVAARSAGFPAGSLFRGPARALALFGLPVMLAAALPRLLDLDDWSTVLLGAGAAVCAGLLSRWAFRAVRADLGALAATARLALSRRQPARTGPI</sequence>
<evidence type="ECO:0000256" key="3">
    <source>
        <dbReference type="ARBA" id="ARBA00022475"/>
    </source>
</evidence>
<name>A0ABR9MV19_9MICO</name>
<feature type="transmembrane region" description="Helical" evidence="7">
    <location>
        <begin position="146"/>
        <end position="170"/>
    </location>
</feature>
<feature type="transmembrane region" description="Helical" evidence="7">
    <location>
        <begin position="20"/>
        <end position="42"/>
    </location>
</feature>
<keyword evidence="6 7" id="KW-0472">Membrane</keyword>
<evidence type="ECO:0000256" key="5">
    <source>
        <dbReference type="ARBA" id="ARBA00022989"/>
    </source>
</evidence>
<keyword evidence="9" id="KW-1185">Reference proteome</keyword>
<evidence type="ECO:0000256" key="1">
    <source>
        <dbReference type="ARBA" id="ARBA00004651"/>
    </source>
</evidence>
<dbReference type="Pfam" id="PF13440">
    <property type="entry name" value="Polysacc_synt_3"/>
    <property type="match status" value="1"/>
</dbReference>
<dbReference type="RefSeq" id="WP_192861792.1">
    <property type="nucleotide sequence ID" value="NZ_JADAQT010000058.1"/>
</dbReference>
<accession>A0ABR9MV19</accession>
<evidence type="ECO:0000256" key="7">
    <source>
        <dbReference type="SAM" id="Phobius"/>
    </source>
</evidence>
<gene>
    <name evidence="8" type="ORF">IHE71_05845</name>
</gene>
<comment type="subcellular location">
    <subcellularLocation>
        <location evidence="1">Cell membrane</location>
        <topology evidence="1">Multi-pass membrane protein</topology>
    </subcellularLocation>
</comment>
<keyword evidence="3" id="KW-1003">Cell membrane</keyword>